<dbReference type="Proteomes" id="UP000317318">
    <property type="component" value="Chromosome"/>
</dbReference>
<dbReference type="PANTHER" id="PTHR30349">
    <property type="entry name" value="PHAGE INTEGRASE-RELATED"/>
    <property type="match status" value="1"/>
</dbReference>
<evidence type="ECO:0000256" key="1">
    <source>
        <dbReference type="ARBA" id="ARBA00008857"/>
    </source>
</evidence>
<feature type="domain" description="Tyr recombinase" evidence="5">
    <location>
        <begin position="162"/>
        <end position="363"/>
    </location>
</feature>
<evidence type="ECO:0000313" key="6">
    <source>
        <dbReference type="EMBL" id="QDT36539.1"/>
    </source>
</evidence>
<dbReference type="InterPro" id="IPR050090">
    <property type="entry name" value="Tyrosine_recombinase_XerCD"/>
</dbReference>
<dbReference type="SUPFAM" id="SSF56349">
    <property type="entry name" value="DNA breaking-rejoining enzymes"/>
    <property type="match status" value="1"/>
</dbReference>
<keyword evidence="2" id="KW-0238">DNA-binding</keyword>
<gene>
    <name evidence="6" type="ORF">Pan189_08990</name>
</gene>
<dbReference type="AlphaFoldDB" id="A0A517QY06"/>
<dbReference type="OrthoDB" id="266605at2"/>
<evidence type="ECO:0000313" key="7">
    <source>
        <dbReference type="Proteomes" id="UP000317318"/>
    </source>
</evidence>
<dbReference type="Gene3D" id="1.10.443.10">
    <property type="entry name" value="Intergrase catalytic core"/>
    <property type="match status" value="1"/>
</dbReference>
<dbReference type="InterPro" id="IPR010998">
    <property type="entry name" value="Integrase_recombinase_N"/>
</dbReference>
<dbReference type="Pfam" id="PF00589">
    <property type="entry name" value="Phage_integrase"/>
    <property type="match status" value="1"/>
</dbReference>
<organism evidence="6 7">
    <name type="scientific">Stratiformator vulcanicus</name>
    <dbReference type="NCBI Taxonomy" id="2527980"/>
    <lineage>
        <taxon>Bacteria</taxon>
        <taxon>Pseudomonadati</taxon>
        <taxon>Planctomycetota</taxon>
        <taxon>Planctomycetia</taxon>
        <taxon>Planctomycetales</taxon>
        <taxon>Planctomycetaceae</taxon>
        <taxon>Stratiformator</taxon>
    </lineage>
</organism>
<dbReference type="PROSITE" id="PS51898">
    <property type="entry name" value="TYR_RECOMBINASE"/>
    <property type="match status" value="1"/>
</dbReference>
<keyword evidence="7" id="KW-1185">Reference proteome</keyword>
<dbReference type="InterPro" id="IPR013762">
    <property type="entry name" value="Integrase-like_cat_sf"/>
</dbReference>
<dbReference type="GO" id="GO:0006310">
    <property type="term" value="P:DNA recombination"/>
    <property type="evidence" value="ECO:0007669"/>
    <property type="project" value="UniProtKB-KW"/>
</dbReference>
<dbReference type="GO" id="GO:0015074">
    <property type="term" value="P:DNA integration"/>
    <property type="evidence" value="ECO:0007669"/>
    <property type="project" value="InterPro"/>
</dbReference>
<accession>A0A517QY06</accession>
<dbReference type="InterPro" id="IPR011010">
    <property type="entry name" value="DNA_brk_join_enz"/>
</dbReference>
<proteinExistence type="inferred from homology"/>
<sequence>MKVSCFRPKNRKNYVGQWVDPVTGRKKTKSLKTPVRRDAERKAAKLERELEEGTFIGTQLTGWEDFRERYESEFLSGKAESTGQKAACAFAAVERTIDPKNLAALDSGQISRMQGMLRKEQLSEATIASYLAHLKSSLRWAAKVGLIGRAPEIDMPKRVPKMKGRAITAEELDRMIAKVPTVVPADAVGGWEDLIRGLWWSGLRIREAYRLHWTDDRELCVDLSGRRPMFRIRAGADKGFKDRMLPVAPEFADLLSKIPDDQRTGFVFNPWLRSKKCGRVTWGTMSKTLVKIGRKAGVKVAESKSGKVKFASAHDLRRSFGTRWAQRVKPAVLQQLMRHASINTTMSYYVGIEADDAADIVWAARPANTLAITGPETKNGDPDRSPQVAN</sequence>
<dbReference type="Gene3D" id="1.10.150.130">
    <property type="match status" value="1"/>
</dbReference>
<reference evidence="6 7" key="1">
    <citation type="submission" date="2019-02" db="EMBL/GenBank/DDBJ databases">
        <title>Deep-cultivation of Planctomycetes and their phenomic and genomic characterization uncovers novel biology.</title>
        <authorList>
            <person name="Wiegand S."/>
            <person name="Jogler M."/>
            <person name="Boedeker C."/>
            <person name="Pinto D."/>
            <person name="Vollmers J."/>
            <person name="Rivas-Marin E."/>
            <person name="Kohn T."/>
            <person name="Peeters S.H."/>
            <person name="Heuer A."/>
            <person name="Rast P."/>
            <person name="Oberbeckmann S."/>
            <person name="Bunk B."/>
            <person name="Jeske O."/>
            <person name="Meyerdierks A."/>
            <person name="Storesund J.E."/>
            <person name="Kallscheuer N."/>
            <person name="Luecker S."/>
            <person name="Lage O.M."/>
            <person name="Pohl T."/>
            <person name="Merkel B.J."/>
            <person name="Hornburger P."/>
            <person name="Mueller R.-W."/>
            <person name="Bruemmer F."/>
            <person name="Labrenz M."/>
            <person name="Spormann A.M."/>
            <person name="Op den Camp H."/>
            <person name="Overmann J."/>
            <person name="Amann R."/>
            <person name="Jetten M.S.M."/>
            <person name="Mascher T."/>
            <person name="Medema M.H."/>
            <person name="Devos D.P."/>
            <person name="Kaster A.-K."/>
            <person name="Ovreas L."/>
            <person name="Rohde M."/>
            <person name="Galperin M.Y."/>
            <person name="Jogler C."/>
        </authorList>
    </citation>
    <scope>NUCLEOTIDE SEQUENCE [LARGE SCALE GENOMIC DNA]</scope>
    <source>
        <strain evidence="6 7">Pan189</strain>
    </source>
</reference>
<dbReference type="CDD" id="cd00397">
    <property type="entry name" value="DNA_BRE_C"/>
    <property type="match status" value="1"/>
</dbReference>
<dbReference type="EMBL" id="CP036268">
    <property type="protein sequence ID" value="QDT36539.1"/>
    <property type="molecule type" value="Genomic_DNA"/>
</dbReference>
<feature type="region of interest" description="Disordered" evidence="4">
    <location>
        <begin position="371"/>
        <end position="390"/>
    </location>
</feature>
<name>A0A517QY06_9PLAN</name>
<protein>
    <submittedName>
        <fullName evidence="6">Site-specific tyrosine recombinase XerC</fullName>
    </submittedName>
</protein>
<evidence type="ECO:0000259" key="5">
    <source>
        <dbReference type="PROSITE" id="PS51898"/>
    </source>
</evidence>
<dbReference type="PANTHER" id="PTHR30349:SF64">
    <property type="entry name" value="PROPHAGE INTEGRASE INTD-RELATED"/>
    <property type="match status" value="1"/>
</dbReference>
<dbReference type="GO" id="GO:0003677">
    <property type="term" value="F:DNA binding"/>
    <property type="evidence" value="ECO:0007669"/>
    <property type="project" value="UniProtKB-KW"/>
</dbReference>
<comment type="similarity">
    <text evidence="1">Belongs to the 'phage' integrase family.</text>
</comment>
<evidence type="ECO:0000256" key="3">
    <source>
        <dbReference type="ARBA" id="ARBA00023172"/>
    </source>
</evidence>
<keyword evidence="3" id="KW-0233">DNA recombination</keyword>
<dbReference type="RefSeq" id="WP_145362740.1">
    <property type="nucleotide sequence ID" value="NZ_CP036268.1"/>
</dbReference>
<dbReference type="InterPro" id="IPR002104">
    <property type="entry name" value="Integrase_catalytic"/>
</dbReference>
<evidence type="ECO:0000256" key="2">
    <source>
        <dbReference type="ARBA" id="ARBA00023125"/>
    </source>
</evidence>
<dbReference type="KEGG" id="svp:Pan189_08990"/>
<evidence type="ECO:0000256" key="4">
    <source>
        <dbReference type="SAM" id="MobiDB-lite"/>
    </source>
</evidence>